<dbReference type="Proteomes" id="UP000235672">
    <property type="component" value="Unassembled WGS sequence"/>
</dbReference>
<gene>
    <name evidence="2" type="ORF">NA56DRAFT_248450</name>
</gene>
<reference evidence="2 3" key="1">
    <citation type="submission" date="2016-05" db="EMBL/GenBank/DDBJ databases">
        <title>A degradative enzymes factory behind the ericoid mycorrhizal symbiosis.</title>
        <authorList>
            <consortium name="DOE Joint Genome Institute"/>
            <person name="Martino E."/>
            <person name="Morin E."/>
            <person name="Grelet G."/>
            <person name="Kuo A."/>
            <person name="Kohler A."/>
            <person name="Daghino S."/>
            <person name="Barry K."/>
            <person name="Choi C."/>
            <person name="Cichocki N."/>
            <person name="Clum A."/>
            <person name="Copeland A."/>
            <person name="Hainaut M."/>
            <person name="Haridas S."/>
            <person name="Labutti K."/>
            <person name="Lindquist E."/>
            <person name="Lipzen A."/>
            <person name="Khouja H.-R."/>
            <person name="Murat C."/>
            <person name="Ohm R."/>
            <person name="Olson A."/>
            <person name="Spatafora J."/>
            <person name="Veneault-Fourrey C."/>
            <person name="Henrissat B."/>
            <person name="Grigoriev I."/>
            <person name="Martin F."/>
            <person name="Perotto S."/>
        </authorList>
    </citation>
    <scope>NUCLEOTIDE SEQUENCE [LARGE SCALE GENOMIC DNA]</scope>
    <source>
        <strain evidence="2 3">UAMH 7357</strain>
    </source>
</reference>
<keyword evidence="3" id="KW-1185">Reference proteome</keyword>
<evidence type="ECO:0000313" key="2">
    <source>
        <dbReference type="EMBL" id="PMD18267.1"/>
    </source>
</evidence>
<dbReference type="EMBL" id="KZ613495">
    <property type="protein sequence ID" value="PMD18267.1"/>
    <property type="molecule type" value="Genomic_DNA"/>
</dbReference>
<protein>
    <submittedName>
        <fullName evidence="2">Uncharacterized protein</fullName>
    </submittedName>
</protein>
<dbReference type="AlphaFoldDB" id="A0A2J6PW69"/>
<organism evidence="2 3">
    <name type="scientific">Hyaloscypha hepaticicola</name>
    <dbReference type="NCBI Taxonomy" id="2082293"/>
    <lineage>
        <taxon>Eukaryota</taxon>
        <taxon>Fungi</taxon>
        <taxon>Dikarya</taxon>
        <taxon>Ascomycota</taxon>
        <taxon>Pezizomycotina</taxon>
        <taxon>Leotiomycetes</taxon>
        <taxon>Helotiales</taxon>
        <taxon>Hyaloscyphaceae</taxon>
        <taxon>Hyaloscypha</taxon>
    </lineage>
</organism>
<evidence type="ECO:0000313" key="3">
    <source>
        <dbReference type="Proteomes" id="UP000235672"/>
    </source>
</evidence>
<keyword evidence="1" id="KW-0812">Transmembrane</keyword>
<accession>A0A2J6PW69</accession>
<proteinExistence type="predicted"/>
<sequence length="120" mass="13800">MKLESSINQARILLLLMPQYFFNTVNVCTQLSRVRISGFMPYLFAFSIRLYGFSSHSCTRPPHQNPIYTSRIAVFPLVSVSYYLVSLSLLYIDIHFFKSLKGRTKVRFAVSVVGLVLKLQ</sequence>
<keyword evidence="1" id="KW-1133">Transmembrane helix</keyword>
<evidence type="ECO:0000256" key="1">
    <source>
        <dbReference type="SAM" id="Phobius"/>
    </source>
</evidence>
<keyword evidence="1" id="KW-0472">Membrane</keyword>
<feature type="transmembrane region" description="Helical" evidence="1">
    <location>
        <begin position="72"/>
        <end position="92"/>
    </location>
</feature>
<name>A0A2J6PW69_9HELO</name>